<feature type="compositionally biased region" description="Polar residues" evidence="1">
    <location>
        <begin position="44"/>
        <end position="61"/>
    </location>
</feature>
<accession>A0AAV0PCQ2</accession>
<evidence type="ECO:0000256" key="1">
    <source>
        <dbReference type="SAM" id="MobiDB-lite"/>
    </source>
</evidence>
<reference evidence="2" key="1">
    <citation type="submission" date="2022-08" db="EMBL/GenBank/DDBJ databases">
        <authorList>
            <person name="Gutierrez-Valencia J."/>
        </authorList>
    </citation>
    <scope>NUCLEOTIDE SEQUENCE</scope>
</reference>
<name>A0AAV0PCQ2_9ROSI</name>
<feature type="region of interest" description="Disordered" evidence="1">
    <location>
        <begin position="44"/>
        <end position="82"/>
    </location>
</feature>
<proteinExistence type="predicted"/>
<evidence type="ECO:0000313" key="3">
    <source>
        <dbReference type="Proteomes" id="UP001154282"/>
    </source>
</evidence>
<organism evidence="2 3">
    <name type="scientific">Linum tenue</name>
    <dbReference type="NCBI Taxonomy" id="586396"/>
    <lineage>
        <taxon>Eukaryota</taxon>
        <taxon>Viridiplantae</taxon>
        <taxon>Streptophyta</taxon>
        <taxon>Embryophyta</taxon>
        <taxon>Tracheophyta</taxon>
        <taxon>Spermatophyta</taxon>
        <taxon>Magnoliopsida</taxon>
        <taxon>eudicotyledons</taxon>
        <taxon>Gunneridae</taxon>
        <taxon>Pentapetalae</taxon>
        <taxon>rosids</taxon>
        <taxon>fabids</taxon>
        <taxon>Malpighiales</taxon>
        <taxon>Linaceae</taxon>
        <taxon>Linum</taxon>
    </lineage>
</organism>
<dbReference type="EMBL" id="CAMGYJ010000008">
    <property type="protein sequence ID" value="CAI0468700.1"/>
    <property type="molecule type" value="Genomic_DNA"/>
</dbReference>
<feature type="non-terminal residue" evidence="2">
    <location>
        <position position="1"/>
    </location>
</feature>
<comment type="caution">
    <text evidence="2">The sequence shown here is derived from an EMBL/GenBank/DDBJ whole genome shotgun (WGS) entry which is preliminary data.</text>
</comment>
<dbReference type="Proteomes" id="UP001154282">
    <property type="component" value="Unassembled WGS sequence"/>
</dbReference>
<evidence type="ECO:0000313" key="2">
    <source>
        <dbReference type="EMBL" id="CAI0468700.1"/>
    </source>
</evidence>
<protein>
    <submittedName>
        <fullName evidence="2">Uncharacterized protein</fullName>
    </submittedName>
</protein>
<keyword evidence="3" id="KW-1185">Reference proteome</keyword>
<sequence length="82" mass="9289">IHLPVICARKAKKGSGSLDKHLIPWWHSVCLRLRRVLLSLNHQTGINKGRNNTRGIQNPRSRSPPRKLQPKASTMDLTAHIL</sequence>
<gene>
    <name evidence="2" type="ORF">LITE_LOCUS37906</name>
</gene>
<dbReference type="AlphaFoldDB" id="A0AAV0PCQ2"/>